<dbReference type="SUPFAM" id="SSF56925">
    <property type="entry name" value="OMPA-like"/>
    <property type="match status" value="1"/>
</dbReference>
<keyword evidence="1" id="KW-0732">Signal</keyword>
<dbReference type="OrthoDB" id="1096715at2"/>
<accession>A0A1M6MLG1</accession>
<name>A0A1M6MLG1_9BACT</name>
<dbReference type="AlphaFoldDB" id="A0A1M6MLG1"/>
<keyword evidence="4" id="KW-1185">Reference proteome</keyword>
<feature type="domain" description="Outer membrane protein beta-barrel" evidence="2">
    <location>
        <begin position="28"/>
        <end position="180"/>
    </location>
</feature>
<evidence type="ECO:0000313" key="3">
    <source>
        <dbReference type="EMBL" id="SHJ84292.1"/>
    </source>
</evidence>
<dbReference type="EMBL" id="FQZE01000034">
    <property type="protein sequence ID" value="SHJ84292.1"/>
    <property type="molecule type" value="Genomic_DNA"/>
</dbReference>
<dbReference type="Pfam" id="PF13568">
    <property type="entry name" value="OMP_b-brl_2"/>
    <property type="match status" value="1"/>
</dbReference>
<feature type="chain" id="PRO_5013155661" evidence="1">
    <location>
        <begin position="22"/>
        <end position="202"/>
    </location>
</feature>
<dbReference type="InterPro" id="IPR011250">
    <property type="entry name" value="OMP/PagP_B-barrel"/>
</dbReference>
<evidence type="ECO:0000259" key="2">
    <source>
        <dbReference type="Pfam" id="PF13568"/>
    </source>
</evidence>
<dbReference type="Gene3D" id="2.40.160.20">
    <property type="match status" value="1"/>
</dbReference>
<gene>
    <name evidence="3" type="ORF">SAMN05444280_1343</name>
</gene>
<dbReference type="Proteomes" id="UP000184050">
    <property type="component" value="Unassembled WGS sequence"/>
</dbReference>
<dbReference type="STRING" id="1168035.SAMN05444280_1343"/>
<evidence type="ECO:0000256" key="1">
    <source>
        <dbReference type="SAM" id="SignalP"/>
    </source>
</evidence>
<organism evidence="3 4">
    <name type="scientific">Tangfeifania diversioriginum</name>
    <dbReference type="NCBI Taxonomy" id="1168035"/>
    <lineage>
        <taxon>Bacteria</taxon>
        <taxon>Pseudomonadati</taxon>
        <taxon>Bacteroidota</taxon>
        <taxon>Bacteroidia</taxon>
        <taxon>Marinilabiliales</taxon>
        <taxon>Prolixibacteraceae</taxon>
        <taxon>Tangfeifania</taxon>
    </lineage>
</organism>
<proteinExistence type="predicted"/>
<sequence length="202" mass="22040">MKKIILTLAVALGLGITQTNAQKLSGGIKAESNLSNFILSDLGSAESSMKLGAGIGGFLKYDLSDFFAIQPELMLHFKSSKMEHNTTKDDFQYIGFNLPVYAMGQWQNEGGNRFYAGVGPYIGLGLGAKYKDADIDLYEEVAGQKPMQRFDFGFGAQVGYEFNEGIQINAGYKLGIIDALDAEKDNTTMLPQMVSLGLGFRF</sequence>
<feature type="signal peptide" evidence="1">
    <location>
        <begin position="1"/>
        <end position="21"/>
    </location>
</feature>
<dbReference type="InterPro" id="IPR025665">
    <property type="entry name" value="Beta-barrel_OMP_2"/>
</dbReference>
<evidence type="ECO:0000313" key="4">
    <source>
        <dbReference type="Proteomes" id="UP000184050"/>
    </source>
</evidence>
<reference evidence="3 4" key="1">
    <citation type="submission" date="2016-11" db="EMBL/GenBank/DDBJ databases">
        <authorList>
            <person name="Jaros S."/>
            <person name="Januszkiewicz K."/>
            <person name="Wedrychowicz H."/>
        </authorList>
    </citation>
    <scope>NUCLEOTIDE SEQUENCE [LARGE SCALE GENOMIC DNA]</scope>
    <source>
        <strain evidence="3 4">DSM 27063</strain>
    </source>
</reference>
<protein>
    <submittedName>
        <fullName evidence="3">Outer membrane protein beta-barrel domain-containing protein</fullName>
    </submittedName>
</protein>
<dbReference type="RefSeq" id="WP_073172599.1">
    <property type="nucleotide sequence ID" value="NZ_FQZE01000034.1"/>
</dbReference>